<feature type="repeat" description="WD" evidence="2">
    <location>
        <begin position="394"/>
        <end position="435"/>
    </location>
</feature>
<comment type="similarity">
    <text evidence="1">Belongs to the WD repeat LST8 family.</text>
</comment>
<evidence type="ECO:0000256" key="3">
    <source>
        <dbReference type="SAM" id="MobiDB-lite"/>
    </source>
</evidence>
<dbReference type="PANTHER" id="PTHR19842:SF2">
    <property type="entry name" value="WD REPEAT PROTEIN (AFU_ORTHOLOGUE AFUA_5G04300)"/>
    <property type="match status" value="1"/>
</dbReference>
<dbReference type="InterPro" id="IPR037588">
    <property type="entry name" value="MLST8"/>
</dbReference>
<evidence type="ECO:0000256" key="1">
    <source>
        <dbReference type="ARBA" id="ARBA00009890"/>
    </source>
</evidence>
<dbReference type="OrthoDB" id="10248252at2759"/>
<dbReference type="PANTHER" id="PTHR19842">
    <property type="entry name" value="G BETA-LIKE PROTEIN GBL"/>
    <property type="match status" value="1"/>
</dbReference>
<feature type="compositionally biased region" description="Polar residues" evidence="3">
    <location>
        <begin position="62"/>
        <end position="85"/>
    </location>
</feature>
<dbReference type="Pfam" id="PF00400">
    <property type="entry name" value="WD40"/>
    <property type="match status" value="3"/>
</dbReference>
<dbReference type="GO" id="GO:0031929">
    <property type="term" value="P:TOR signaling"/>
    <property type="evidence" value="ECO:0007669"/>
    <property type="project" value="InterPro"/>
</dbReference>
<evidence type="ECO:0000313" key="5">
    <source>
        <dbReference type="Proteomes" id="UP000827284"/>
    </source>
</evidence>
<dbReference type="SMART" id="SM00320">
    <property type="entry name" value="WD40"/>
    <property type="match status" value="5"/>
</dbReference>
<reference evidence="4" key="1">
    <citation type="submission" date="2021-11" db="EMBL/GenBank/DDBJ databases">
        <authorList>
            <person name="Herlambang A."/>
            <person name="Guo Y."/>
            <person name="Takashima Y."/>
            <person name="Nishizawa T."/>
        </authorList>
    </citation>
    <scope>NUCLEOTIDE SEQUENCE</scope>
    <source>
        <strain evidence="4">E1425</strain>
    </source>
</reference>
<dbReference type="Proteomes" id="UP000827284">
    <property type="component" value="Unassembled WGS sequence"/>
</dbReference>
<dbReference type="GO" id="GO:0031931">
    <property type="term" value="C:TORC1 complex"/>
    <property type="evidence" value="ECO:0007669"/>
    <property type="project" value="InterPro"/>
</dbReference>
<dbReference type="Gene3D" id="2.130.10.10">
    <property type="entry name" value="YVTN repeat-like/Quinoprotein amine dehydrogenase"/>
    <property type="match status" value="1"/>
</dbReference>
<comment type="caution">
    <text evidence="4">The sequence shown here is derived from an EMBL/GenBank/DDBJ whole genome shotgun (WGS) entry which is preliminary data.</text>
</comment>
<reference evidence="4" key="2">
    <citation type="journal article" date="2022" name="Microbiol. Resour. Announc.">
        <title>Whole-Genome Sequence of Entomortierella parvispora E1425, a Mucoromycotan Fungus Associated with Burkholderiaceae-Related Endosymbiotic Bacteria.</title>
        <authorList>
            <person name="Herlambang A."/>
            <person name="Guo Y."/>
            <person name="Takashima Y."/>
            <person name="Narisawa K."/>
            <person name="Ohta H."/>
            <person name="Nishizawa T."/>
        </authorList>
    </citation>
    <scope>NUCLEOTIDE SEQUENCE</scope>
    <source>
        <strain evidence="4">E1425</strain>
    </source>
</reference>
<sequence>MSRSWMYPLTIDISSDSDSDSIQADDPLPSLQVIDILSSDDEEGNGLQGERRSEESHRAIKTNLSKSPFPSPLISTNSSASQSPHTGDFKMPASAAAGAHISTHDASDISADKGGYPRNFSGKWYQKSYEERSREDESFGHHDGLTDASEYDEEEHFGVEMMDETVTQNYHPPDTDYEFMAQRYYLESKKRKLLRYQQEEVDRHHATKRWERERPMLRLPPIPPNVLSIIFLESCRFLERGQAVDWATVSRNALEQTGNEIDAARCRKVFEYSIQEFPQTAAPRKPADVVGRMSFLKTKRLRELGPRYSRLYRDRMMMTQIHSYKCATTFDFSSGSVVDFALKANGSGMKLAIANSATNDIYNRPGNLLLCDLEAGVVKRLHGHETQDRAGQPYQNLVTSVNDVKLSYSESFFITGSNDKQTIIWNSDTGERTDTIQHSGSINQVATVVDSMNGEDVFATCSSKGIVDIFSLDSDGKVKARNKRIKKGPAHPRVASCVSFGREYFWDCLAVGLEGLSEGWSASDQHGMIEFYDANTESKKGELEFRRTNQSSIAKSVSCLSFSPDGEYIVCGTSGRSAGMADEMGDGLIRLFDVRRYAKQVQVAESGQGDVNIVDFSPCGQYVISCASSNEIAVFDRRFIATTPLHQFVHQERTDGEAHEGVTSALWLPQGSGTSGSVLLTTGADGAVRTWDLRQATDNALRSTLNVNLGPLARAVASPMYEHLIVGSDMGAVSIFTMNGGFLEKYRSREMVLLSDHM</sequence>
<evidence type="ECO:0000256" key="2">
    <source>
        <dbReference type="PROSITE-ProRule" id="PRU00221"/>
    </source>
</evidence>
<dbReference type="InterPro" id="IPR001680">
    <property type="entry name" value="WD40_rpt"/>
</dbReference>
<keyword evidence="5" id="KW-1185">Reference proteome</keyword>
<feature type="repeat" description="WD" evidence="2">
    <location>
        <begin position="675"/>
        <end position="701"/>
    </location>
</feature>
<organism evidence="4 5">
    <name type="scientific">Entomortierella parvispora</name>
    <dbReference type="NCBI Taxonomy" id="205924"/>
    <lineage>
        <taxon>Eukaryota</taxon>
        <taxon>Fungi</taxon>
        <taxon>Fungi incertae sedis</taxon>
        <taxon>Mucoromycota</taxon>
        <taxon>Mortierellomycotina</taxon>
        <taxon>Mortierellomycetes</taxon>
        <taxon>Mortierellales</taxon>
        <taxon>Mortierellaceae</taxon>
        <taxon>Entomortierella</taxon>
    </lineage>
</organism>
<dbReference type="GO" id="GO:0032956">
    <property type="term" value="P:regulation of actin cytoskeleton organization"/>
    <property type="evidence" value="ECO:0007669"/>
    <property type="project" value="TreeGrafter"/>
</dbReference>
<dbReference type="PROSITE" id="PS50082">
    <property type="entry name" value="WD_REPEATS_2"/>
    <property type="match status" value="2"/>
</dbReference>
<dbReference type="EMBL" id="BQFW01000006">
    <property type="protein sequence ID" value="GJJ72407.1"/>
    <property type="molecule type" value="Genomic_DNA"/>
</dbReference>
<keyword evidence="2" id="KW-0853">WD repeat</keyword>
<evidence type="ECO:0008006" key="6">
    <source>
        <dbReference type="Google" id="ProtNLM"/>
    </source>
</evidence>
<name>A0A9P3H9U7_9FUNG</name>
<proteinExistence type="inferred from homology"/>
<feature type="compositionally biased region" description="Basic and acidic residues" evidence="3">
    <location>
        <begin position="49"/>
        <end position="58"/>
    </location>
</feature>
<protein>
    <recommendedName>
        <fullName evidence="6">WD40 repeat-like protein</fullName>
    </recommendedName>
</protein>
<gene>
    <name evidence="4" type="ORF">EMPS_04764</name>
</gene>
<feature type="region of interest" description="Disordered" evidence="3">
    <location>
        <begin position="37"/>
        <end position="89"/>
    </location>
</feature>
<dbReference type="GO" id="GO:0031932">
    <property type="term" value="C:TORC2 complex"/>
    <property type="evidence" value="ECO:0007669"/>
    <property type="project" value="InterPro"/>
</dbReference>
<dbReference type="AlphaFoldDB" id="A0A9P3H9U7"/>
<accession>A0A9P3H9U7</accession>
<dbReference type="InterPro" id="IPR015943">
    <property type="entry name" value="WD40/YVTN_repeat-like_dom_sf"/>
</dbReference>
<evidence type="ECO:0000313" key="4">
    <source>
        <dbReference type="EMBL" id="GJJ72407.1"/>
    </source>
</evidence>
<dbReference type="InterPro" id="IPR036322">
    <property type="entry name" value="WD40_repeat_dom_sf"/>
</dbReference>
<dbReference type="SUPFAM" id="SSF50978">
    <property type="entry name" value="WD40 repeat-like"/>
    <property type="match status" value="1"/>
</dbReference>